<protein>
    <recommendedName>
        <fullName evidence="3">DUF1934 domain-containing protein</fullName>
    </recommendedName>
</protein>
<dbReference type="EMBL" id="AZFU01000022">
    <property type="protein sequence ID" value="KRM04204.1"/>
    <property type="molecule type" value="Genomic_DNA"/>
</dbReference>
<dbReference type="InterPro" id="IPR015231">
    <property type="entry name" value="DUF1934"/>
</dbReference>
<dbReference type="InterPro" id="IPR012674">
    <property type="entry name" value="Calycin"/>
</dbReference>
<evidence type="ECO:0000313" key="1">
    <source>
        <dbReference type="EMBL" id="KRM04204.1"/>
    </source>
</evidence>
<proteinExistence type="predicted"/>
<name>A0A0R1VRE4_9LACO</name>
<comment type="caution">
    <text evidence="1">The sequence shown here is derived from an EMBL/GenBank/DDBJ whole genome shotgun (WGS) entry which is preliminary data.</text>
</comment>
<dbReference type="SUPFAM" id="SSF50814">
    <property type="entry name" value="Lipocalins"/>
    <property type="match status" value="1"/>
</dbReference>
<evidence type="ECO:0000313" key="2">
    <source>
        <dbReference type="Proteomes" id="UP000051307"/>
    </source>
</evidence>
<dbReference type="eggNOG" id="ENOG5030A35">
    <property type="taxonomic scope" value="Bacteria"/>
</dbReference>
<gene>
    <name evidence="1" type="ORF">FC59_GL000954</name>
</gene>
<evidence type="ECO:0008006" key="3">
    <source>
        <dbReference type="Google" id="ProtNLM"/>
    </source>
</evidence>
<organism evidence="1 2">
    <name type="scientific">Lactobacillus kitasatonis DSM 16761 = JCM 1039</name>
    <dbReference type="NCBI Taxonomy" id="1423767"/>
    <lineage>
        <taxon>Bacteria</taxon>
        <taxon>Bacillati</taxon>
        <taxon>Bacillota</taxon>
        <taxon>Bacilli</taxon>
        <taxon>Lactobacillales</taxon>
        <taxon>Lactobacillaceae</taxon>
        <taxon>Lactobacillus</taxon>
    </lineage>
</organism>
<dbReference type="Gene3D" id="2.40.128.20">
    <property type="match status" value="1"/>
</dbReference>
<dbReference type="PATRIC" id="fig|1423767.3.peg.987"/>
<sequence>MSEVLNERDESVTDITINLTSKITQDNDTETFTRTAPGKMTEDGDIIRISYAEEGAIPVKVLLKDDKLLIRRGVDHNNYSFMKFVPGEKESCRYVVEGRQMDMVSVTNLLEYTEDEGSHKLRVEYDLFNGLYLIGNYAVTLIFT</sequence>
<dbReference type="AlphaFoldDB" id="A0A0R1VRE4"/>
<accession>A0A0R1VRE4</accession>
<dbReference type="Pfam" id="PF09148">
    <property type="entry name" value="DUF1934"/>
    <property type="match status" value="1"/>
</dbReference>
<reference evidence="1 2" key="1">
    <citation type="journal article" date="2015" name="Genome Announc.">
        <title>Expanding the biotechnology potential of lactobacilli through comparative genomics of 213 strains and associated genera.</title>
        <authorList>
            <person name="Sun Z."/>
            <person name="Harris H.M."/>
            <person name="McCann A."/>
            <person name="Guo C."/>
            <person name="Argimon S."/>
            <person name="Zhang W."/>
            <person name="Yang X."/>
            <person name="Jeffery I.B."/>
            <person name="Cooney J.C."/>
            <person name="Kagawa T.F."/>
            <person name="Liu W."/>
            <person name="Song Y."/>
            <person name="Salvetti E."/>
            <person name="Wrobel A."/>
            <person name="Rasinkangas P."/>
            <person name="Parkhill J."/>
            <person name="Rea M.C."/>
            <person name="O'Sullivan O."/>
            <person name="Ritari J."/>
            <person name="Douillard F.P."/>
            <person name="Paul Ross R."/>
            <person name="Yang R."/>
            <person name="Briner A.E."/>
            <person name="Felis G.E."/>
            <person name="de Vos W.M."/>
            <person name="Barrangou R."/>
            <person name="Klaenhammer T.R."/>
            <person name="Caufield P.W."/>
            <person name="Cui Y."/>
            <person name="Zhang H."/>
            <person name="O'Toole P.W."/>
        </authorList>
    </citation>
    <scope>NUCLEOTIDE SEQUENCE [LARGE SCALE GENOMIC DNA]</scope>
    <source>
        <strain evidence="1 2">DSM 16761</strain>
    </source>
</reference>
<dbReference type="Proteomes" id="UP000051307">
    <property type="component" value="Unassembled WGS sequence"/>
</dbReference>